<proteinExistence type="inferred from homology"/>
<comment type="similarity">
    <text evidence="2">Belongs to the prominin family.</text>
</comment>
<organism evidence="8 9">
    <name type="scientific">Pyrocoelia pectoralis</name>
    <dbReference type="NCBI Taxonomy" id="417401"/>
    <lineage>
        <taxon>Eukaryota</taxon>
        <taxon>Metazoa</taxon>
        <taxon>Ecdysozoa</taxon>
        <taxon>Arthropoda</taxon>
        <taxon>Hexapoda</taxon>
        <taxon>Insecta</taxon>
        <taxon>Pterygota</taxon>
        <taxon>Neoptera</taxon>
        <taxon>Endopterygota</taxon>
        <taxon>Coleoptera</taxon>
        <taxon>Polyphaga</taxon>
        <taxon>Elateriformia</taxon>
        <taxon>Elateroidea</taxon>
        <taxon>Lampyridae</taxon>
        <taxon>Lampyrinae</taxon>
        <taxon>Pyrocoelia</taxon>
    </lineage>
</organism>
<dbReference type="PANTHER" id="PTHR22730">
    <property type="entry name" value="PROMININ PROM PROTEIN"/>
    <property type="match status" value="1"/>
</dbReference>
<dbReference type="GO" id="GO:0016020">
    <property type="term" value="C:membrane"/>
    <property type="evidence" value="ECO:0007669"/>
    <property type="project" value="UniProtKB-SubCell"/>
</dbReference>
<evidence type="ECO:0000313" key="8">
    <source>
        <dbReference type="EMBL" id="KAK5650423.1"/>
    </source>
</evidence>
<comment type="subcellular location">
    <subcellularLocation>
        <location evidence="1">Membrane</location>
        <topology evidence="1">Multi-pass membrane protein</topology>
    </subcellularLocation>
</comment>
<keyword evidence="9" id="KW-1185">Reference proteome</keyword>
<dbReference type="PANTHER" id="PTHR22730:SF1">
    <property type="entry name" value="PROMININ-LIKE PROTEIN"/>
    <property type="match status" value="1"/>
</dbReference>
<dbReference type="InterPro" id="IPR008795">
    <property type="entry name" value="Prominin"/>
</dbReference>
<evidence type="ECO:0000256" key="5">
    <source>
        <dbReference type="ARBA" id="ARBA00023136"/>
    </source>
</evidence>
<evidence type="ECO:0000256" key="1">
    <source>
        <dbReference type="ARBA" id="ARBA00004141"/>
    </source>
</evidence>
<keyword evidence="5 7" id="KW-0472">Membrane</keyword>
<reference evidence="8 9" key="1">
    <citation type="journal article" date="2024" name="Insects">
        <title>An Improved Chromosome-Level Genome Assembly of the Firefly Pyrocoelia pectoralis.</title>
        <authorList>
            <person name="Fu X."/>
            <person name="Meyer-Rochow V.B."/>
            <person name="Ballantyne L."/>
            <person name="Zhu X."/>
        </authorList>
    </citation>
    <scope>NUCLEOTIDE SEQUENCE [LARGE SCALE GENOMIC DNA]</scope>
    <source>
        <strain evidence="8">XCY_ONT2</strain>
    </source>
</reference>
<keyword evidence="6" id="KW-0325">Glycoprotein</keyword>
<keyword evidence="4 7" id="KW-1133">Transmembrane helix</keyword>
<comment type="caution">
    <text evidence="8">The sequence shown here is derived from an EMBL/GenBank/DDBJ whole genome shotgun (WGS) entry which is preliminary data.</text>
</comment>
<accession>A0AAN7ZX56</accession>
<feature type="transmembrane region" description="Helical" evidence="7">
    <location>
        <begin position="158"/>
        <end position="178"/>
    </location>
</feature>
<name>A0AAN7ZX56_9COLE</name>
<evidence type="ECO:0000256" key="6">
    <source>
        <dbReference type="ARBA" id="ARBA00023180"/>
    </source>
</evidence>
<evidence type="ECO:0000256" key="2">
    <source>
        <dbReference type="ARBA" id="ARBA00006058"/>
    </source>
</evidence>
<sequence>MLNVANLHLLFCFRSNESEVKEKITASSNMSLEGTKSSILEFPDTPPGNLIKVLDLKLEEGYFRVFSDLIGYLQPASFPLDFLRNVMENQIPVHLLIFKAIKIEGQVLCWLFIWLILSLALPCAIIAQSCCKKKGLQRLHDNYSIASDRYTEKWIRNLTASLMQLFLFLLLGGVMLMLTTNEQISQTATSAPNRIKIMFEDIETFVDNIQLQISSVTTSSMQIAMEAAHKDLEDGEELLGKPLRQALHDETGLETAIQALADLTVVAAELSSRVSALIKDCNKARSAGKTLQGSLIELSKLLTLTRQECLPRDRPLCDTLQTQPFTVTLYVDQVSFNH</sequence>
<gene>
    <name evidence="8" type="ORF">RI129_001452</name>
</gene>
<evidence type="ECO:0000256" key="3">
    <source>
        <dbReference type="ARBA" id="ARBA00022692"/>
    </source>
</evidence>
<keyword evidence="3 7" id="KW-0812">Transmembrane</keyword>
<dbReference type="Pfam" id="PF05478">
    <property type="entry name" value="Prominin"/>
    <property type="match status" value="1"/>
</dbReference>
<dbReference type="EMBL" id="JAVRBK010000001">
    <property type="protein sequence ID" value="KAK5650423.1"/>
    <property type="molecule type" value="Genomic_DNA"/>
</dbReference>
<evidence type="ECO:0000256" key="7">
    <source>
        <dbReference type="SAM" id="Phobius"/>
    </source>
</evidence>
<evidence type="ECO:0000313" key="9">
    <source>
        <dbReference type="Proteomes" id="UP001329430"/>
    </source>
</evidence>
<feature type="transmembrane region" description="Helical" evidence="7">
    <location>
        <begin position="107"/>
        <end position="127"/>
    </location>
</feature>
<evidence type="ECO:0000256" key="4">
    <source>
        <dbReference type="ARBA" id="ARBA00022989"/>
    </source>
</evidence>
<protein>
    <submittedName>
        <fullName evidence="8">Uncharacterized protein</fullName>
    </submittedName>
</protein>
<dbReference type="Proteomes" id="UP001329430">
    <property type="component" value="Chromosome 1"/>
</dbReference>
<dbReference type="AlphaFoldDB" id="A0AAN7ZX56"/>